<gene>
    <name evidence="10" type="ORF">GKO32_30380</name>
</gene>
<dbReference type="InterPro" id="IPR013222">
    <property type="entry name" value="Glyco_hyd_98_carb-bd"/>
</dbReference>
<dbReference type="Pfam" id="PF08357">
    <property type="entry name" value="SEFIR"/>
    <property type="match status" value="1"/>
</dbReference>
<organism evidence="10 11">
    <name type="scientific">Amycolatopsis pithecellobii</name>
    <dbReference type="NCBI Taxonomy" id="664692"/>
    <lineage>
        <taxon>Bacteria</taxon>
        <taxon>Bacillati</taxon>
        <taxon>Actinomycetota</taxon>
        <taxon>Actinomycetes</taxon>
        <taxon>Pseudonocardiales</taxon>
        <taxon>Pseudonocardiaceae</taxon>
        <taxon>Amycolatopsis</taxon>
    </lineage>
</organism>
<dbReference type="OrthoDB" id="3365840at2"/>
<dbReference type="Gene3D" id="2.60.120.1060">
    <property type="entry name" value="NPCBM/NEW2 domain"/>
    <property type="match status" value="1"/>
</dbReference>
<dbReference type="GO" id="GO:0030368">
    <property type="term" value="F:interleukin-17 receptor activity"/>
    <property type="evidence" value="ECO:0007669"/>
    <property type="project" value="InterPro"/>
</dbReference>
<keyword evidence="2" id="KW-0812">Transmembrane</keyword>
<dbReference type="Proteomes" id="UP000440096">
    <property type="component" value="Unassembled WGS sequence"/>
</dbReference>
<evidence type="ECO:0000256" key="3">
    <source>
        <dbReference type="ARBA" id="ARBA00022729"/>
    </source>
</evidence>
<dbReference type="PANTHER" id="PTHR15583:SF7">
    <property type="entry name" value="INTERLEUKIN CYTOKINE RECEPTOR-RELATED PROTEIN 2"/>
    <property type="match status" value="1"/>
</dbReference>
<feature type="domain" description="SEFIR" evidence="9">
    <location>
        <begin position="74"/>
        <end position="214"/>
    </location>
</feature>
<accession>A0A6N7Z8Q4</accession>
<keyword evidence="6" id="KW-0675">Receptor</keyword>
<evidence type="ECO:0000256" key="8">
    <source>
        <dbReference type="SAM" id="MobiDB-lite"/>
    </source>
</evidence>
<dbReference type="InterPro" id="IPR008979">
    <property type="entry name" value="Galactose-bd-like_sf"/>
</dbReference>
<dbReference type="PANTHER" id="PTHR15583">
    <property type="entry name" value="INTERLEUKIN-17 RECEPTOR"/>
    <property type="match status" value="1"/>
</dbReference>
<dbReference type="EMBL" id="WMBA01000063">
    <property type="protein sequence ID" value="MTD58254.1"/>
    <property type="molecule type" value="Genomic_DNA"/>
</dbReference>
<dbReference type="AlphaFoldDB" id="A0A6N7Z8Q4"/>
<dbReference type="InterPro" id="IPR035897">
    <property type="entry name" value="Toll_tir_struct_dom_sf"/>
</dbReference>
<keyword evidence="5" id="KW-0472">Membrane</keyword>
<proteinExistence type="predicted"/>
<name>A0A6N7Z8Q4_9PSEU</name>
<sequence>MNTSYSYTRVIAPSADCPDRSDSRCVRRYEKGISVDKNWTESGHSRRRKETKTGHSRAERPGSATLDFMAEPKPPLVFVTYSQDSPEHMAQVARLATHLRARIGLDVRLDQWDDHVRMDWSLWATEHLDRADFILAVASPAYKQRAEGGGPADEGRGARFEAARLRDMLTKNLREATERILPVVLPGRSVEEIPSFLNAYSTTHYRIHRIDDDGVAGLLAAMTGKGAHPMPERGRWLGTGERTRLRLADEVPWQAHDPQVRSAAADLGRVRYEHSIVLRGQARGVVDVDLGGKYARLTSAAGVLDDAREPFQVGTFRVSVDGRPAAEVTVTWGVPATIDVNVTGARRLRLEMSRRGAGPSPLHPGAGSPAALAWGDPALF</sequence>
<evidence type="ECO:0000256" key="5">
    <source>
        <dbReference type="ARBA" id="ARBA00023136"/>
    </source>
</evidence>
<keyword evidence="4" id="KW-1133">Transmembrane helix</keyword>
<evidence type="ECO:0000256" key="4">
    <source>
        <dbReference type="ARBA" id="ARBA00022989"/>
    </source>
</evidence>
<reference evidence="10 11" key="1">
    <citation type="submission" date="2019-11" db="EMBL/GenBank/DDBJ databases">
        <title>Draft genome of Amycolatopsis RM579.</title>
        <authorList>
            <person name="Duangmal K."/>
            <person name="Mingma R."/>
        </authorList>
    </citation>
    <scope>NUCLEOTIDE SEQUENCE [LARGE SCALE GENOMIC DNA]</scope>
    <source>
        <strain evidence="10 11">RM579</strain>
    </source>
</reference>
<evidence type="ECO:0000256" key="7">
    <source>
        <dbReference type="ARBA" id="ARBA00023180"/>
    </source>
</evidence>
<evidence type="ECO:0000313" key="10">
    <source>
        <dbReference type="EMBL" id="MTD58254.1"/>
    </source>
</evidence>
<feature type="compositionally biased region" description="Basic and acidic residues" evidence="8">
    <location>
        <begin position="51"/>
        <end position="60"/>
    </location>
</feature>
<evidence type="ECO:0000256" key="6">
    <source>
        <dbReference type="ARBA" id="ARBA00023170"/>
    </source>
</evidence>
<dbReference type="InterPro" id="IPR039465">
    <property type="entry name" value="IL-17_rcpt-like"/>
</dbReference>
<keyword evidence="3" id="KW-0732">Signal</keyword>
<dbReference type="PROSITE" id="PS51534">
    <property type="entry name" value="SEFIR"/>
    <property type="match status" value="1"/>
</dbReference>
<keyword evidence="11" id="KW-1185">Reference proteome</keyword>
<evidence type="ECO:0000259" key="9">
    <source>
        <dbReference type="PROSITE" id="PS51534"/>
    </source>
</evidence>
<evidence type="ECO:0000313" key="11">
    <source>
        <dbReference type="Proteomes" id="UP000440096"/>
    </source>
</evidence>
<keyword evidence="7" id="KW-0325">Glycoprotein</keyword>
<protein>
    <submittedName>
        <fullName evidence="10">TIR domain-containing protein</fullName>
    </submittedName>
</protein>
<dbReference type="SUPFAM" id="SSF52200">
    <property type="entry name" value="Toll/Interleukin receptor TIR domain"/>
    <property type="match status" value="1"/>
</dbReference>
<dbReference type="InterPro" id="IPR038637">
    <property type="entry name" value="NPCBM_sf"/>
</dbReference>
<dbReference type="Gene3D" id="3.40.50.11530">
    <property type="match status" value="1"/>
</dbReference>
<dbReference type="GO" id="GO:0016020">
    <property type="term" value="C:membrane"/>
    <property type="evidence" value="ECO:0007669"/>
    <property type="project" value="UniProtKB-SubCell"/>
</dbReference>
<comment type="subcellular location">
    <subcellularLocation>
        <location evidence="1">Membrane</location>
        <topology evidence="1">Single-pass type I membrane protein</topology>
    </subcellularLocation>
</comment>
<evidence type="ECO:0000256" key="1">
    <source>
        <dbReference type="ARBA" id="ARBA00004479"/>
    </source>
</evidence>
<comment type="caution">
    <text evidence="10">The sequence shown here is derived from an EMBL/GenBank/DDBJ whole genome shotgun (WGS) entry which is preliminary data.</text>
</comment>
<dbReference type="SUPFAM" id="SSF49785">
    <property type="entry name" value="Galactose-binding domain-like"/>
    <property type="match status" value="1"/>
</dbReference>
<evidence type="ECO:0000256" key="2">
    <source>
        <dbReference type="ARBA" id="ARBA00022692"/>
    </source>
</evidence>
<dbReference type="InterPro" id="IPR013568">
    <property type="entry name" value="SEFIR_dom"/>
</dbReference>
<dbReference type="Pfam" id="PF08305">
    <property type="entry name" value="NPCBM"/>
    <property type="match status" value="1"/>
</dbReference>
<feature type="region of interest" description="Disordered" evidence="8">
    <location>
        <begin position="40"/>
        <end position="67"/>
    </location>
</feature>